<feature type="transmembrane region" description="Helical" evidence="4">
    <location>
        <begin position="247"/>
        <end position="264"/>
    </location>
</feature>
<dbReference type="InterPro" id="IPR031621">
    <property type="entry name" value="HisKA_7TM"/>
</dbReference>
<dbReference type="Pfam" id="PF16927">
    <property type="entry name" value="HisKA_7TM"/>
    <property type="match status" value="1"/>
</dbReference>
<dbReference type="EMBL" id="JACPRF010000275">
    <property type="protein sequence ID" value="MBI2877032.1"/>
    <property type="molecule type" value="Genomic_DNA"/>
</dbReference>
<evidence type="ECO:0000256" key="2">
    <source>
        <dbReference type="ARBA" id="ARBA00012438"/>
    </source>
</evidence>
<gene>
    <name evidence="6" type="primary">prsK</name>
    <name evidence="6" type="ORF">HYY20_09140</name>
</gene>
<comment type="caution">
    <text evidence="6">The sequence shown here is derived from an EMBL/GenBank/DDBJ whole genome shotgun (WGS) entry which is preliminary data.</text>
</comment>
<dbReference type="PROSITE" id="PS50109">
    <property type="entry name" value="HIS_KIN"/>
    <property type="match status" value="1"/>
</dbReference>
<dbReference type="InterPro" id="IPR036097">
    <property type="entry name" value="HisK_dim/P_sf"/>
</dbReference>
<dbReference type="PRINTS" id="PR00344">
    <property type="entry name" value="BCTRLSENSOR"/>
</dbReference>
<feature type="transmembrane region" description="Helical" evidence="4">
    <location>
        <begin position="146"/>
        <end position="167"/>
    </location>
</feature>
<feature type="transmembrane region" description="Helical" evidence="4">
    <location>
        <begin position="276"/>
        <end position="295"/>
    </location>
</feature>
<dbReference type="InterPro" id="IPR005467">
    <property type="entry name" value="His_kinase_dom"/>
</dbReference>
<evidence type="ECO:0000259" key="5">
    <source>
        <dbReference type="PROSITE" id="PS50109"/>
    </source>
</evidence>
<evidence type="ECO:0000313" key="6">
    <source>
        <dbReference type="EMBL" id="MBI2877032.1"/>
    </source>
</evidence>
<dbReference type="Pfam" id="PF01590">
    <property type="entry name" value="GAF"/>
    <property type="match status" value="1"/>
</dbReference>
<dbReference type="PANTHER" id="PTHR43065">
    <property type="entry name" value="SENSOR HISTIDINE KINASE"/>
    <property type="match status" value="1"/>
</dbReference>
<keyword evidence="6" id="KW-0808">Transferase</keyword>
<keyword evidence="4" id="KW-1133">Transmembrane helix</keyword>
<evidence type="ECO:0000256" key="4">
    <source>
        <dbReference type="SAM" id="Phobius"/>
    </source>
</evidence>
<dbReference type="CDD" id="cd00082">
    <property type="entry name" value="HisKA"/>
    <property type="match status" value="1"/>
</dbReference>
<dbReference type="SUPFAM" id="SSF55874">
    <property type="entry name" value="ATPase domain of HSP90 chaperone/DNA topoisomerase II/histidine kinase"/>
    <property type="match status" value="1"/>
</dbReference>
<accession>A0A932FX64</accession>
<dbReference type="GO" id="GO:0000155">
    <property type="term" value="F:phosphorelay sensor kinase activity"/>
    <property type="evidence" value="ECO:0007669"/>
    <property type="project" value="InterPro"/>
</dbReference>
<evidence type="ECO:0000256" key="3">
    <source>
        <dbReference type="ARBA" id="ARBA00022553"/>
    </source>
</evidence>
<dbReference type="InterPro" id="IPR003661">
    <property type="entry name" value="HisK_dim/P_dom"/>
</dbReference>
<protein>
    <recommendedName>
        <fullName evidence="2">histidine kinase</fullName>
        <ecNumber evidence="2">2.7.13.3</ecNumber>
    </recommendedName>
</protein>
<feature type="transmembrane region" description="Helical" evidence="4">
    <location>
        <begin position="179"/>
        <end position="196"/>
    </location>
</feature>
<dbReference type="Pfam" id="PF02518">
    <property type="entry name" value="HATPase_c"/>
    <property type="match status" value="1"/>
</dbReference>
<dbReference type="InterPro" id="IPR036890">
    <property type="entry name" value="HATPase_C_sf"/>
</dbReference>
<feature type="transmembrane region" description="Helical" evidence="4">
    <location>
        <begin position="101"/>
        <end position="119"/>
    </location>
</feature>
<feature type="transmembrane region" description="Helical" evidence="4">
    <location>
        <begin position="208"/>
        <end position="226"/>
    </location>
</feature>
<dbReference type="Gene3D" id="3.30.565.10">
    <property type="entry name" value="Histidine kinase-like ATPase, C-terminal domain"/>
    <property type="match status" value="1"/>
</dbReference>
<sequence length="715" mass="79446">MGSMTMMSLLDWLSVAWCGGIGLFALWRSPRHLPNWGFSLGMLSLGLMELGHARLFASVGPPAMLFWSRVALAGEILAPVNWLLFSLTFARGTSRQALSRWQVPLLAIGALSLAFLVLLPSENFLRLPEPPALPAGGFILGESGKAFHIFSLLCSVLILLNLESTLLGSRGSQREQIKYTVLGVGLIFAFFVYLASQRLLFPVLSVDPLLPQSMVLLLALGILTFGHGPTRLKEMDLCLSRPMAYRFFMLSAVGTYLLATGLAGEAMRRLGWEPGFTLKVFLAFASGLGMAALLLSEKVRRKAQAYITRHFYRERYDYRAEWLRFTAELGSEIAEEDLGASILEAMAETFGVEEVSLWSYEESQGELQWSGGIRLPRGGPVRVSHPLTDYLREHREPIEVHRLRDDSRHAHLYQEVQTLFEATRARICMPLVTGERVIGVVTLGEEITGRPFDEEDFSLLKTMTAQAASVLSQARLFQESIVSREMEAFHRLSSFVLHDMKNLVSMLSLMTQNAREHFGNPEFQQEAFQTVSEAVDKMNRLIASLSDLPRGAKLMRKPEDLNALAEETISQFHGNGYSRIEIRKVLGPVGLVEIEREGIERVLVNLLQNAAEALAPGKPGTIEVRTSTENGWAVLTISDNGCGMSQEYLERSLFRPFRSTKRYGLGIGLFQCRTIVAGHGGQIEAESREGSGTTFRVRLPQNGANFHLDFSDPAG</sequence>
<dbReference type="PANTHER" id="PTHR43065:SF51">
    <property type="entry name" value="HISTIDINE KINASE"/>
    <property type="match status" value="1"/>
</dbReference>
<dbReference type="SUPFAM" id="SSF47384">
    <property type="entry name" value="Homodimeric domain of signal transducing histidine kinase"/>
    <property type="match status" value="1"/>
</dbReference>
<dbReference type="EC" id="2.7.13.3" evidence="2"/>
<dbReference type="Proteomes" id="UP000769766">
    <property type="component" value="Unassembled WGS sequence"/>
</dbReference>
<keyword evidence="3" id="KW-0597">Phosphoprotein</keyword>
<dbReference type="SMART" id="SM00065">
    <property type="entry name" value="GAF"/>
    <property type="match status" value="1"/>
</dbReference>
<evidence type="ECO:0000256" key="1">
    <source>
        <dbReference type="ARBA" id="ARBA00000085"/>
    </source>
</evidence>
<dbReference type="InterPro" id="IPR014265">
    <property type="entry name" value="XrtA/PrsK"/>
</dbReference>
<dbReference type="SUPFAM" id="SSF55781">
    <property type="entry name" value="GAF domain-like"/>
    <property type="match status" value="1"/>
</dbReference>
<name>A0A932FX64_UNCTE</name>
<keyword evidence="4" id="KW-0812">Transmembrane</keyword>
<feature type="transmembrane region" description="Helical" evidence="4">
    <location>
        <begin position="38"/>
        <end position="60"/>
    </location>
</feature>
<dbReference type="AlphaFoldDB" id="A0A932FX64"/>
<proteinExistence type="predicted"/>
<dbReference type="NCBIfam" id="TIGR02916">
    <property type="entry name" value="PEP_his_kin"/>
    <property type="match status" value="1"/>
</dbReference>
<dbReference type="SMART" id="SM00387">
    <property type="entry name" value="HATPase_c"/>
    <property type="match status" value="1"/>
</dbReference>
<dbReference type="InterPro" id="IPR029016">
    <property type="entry name" value="GAF-like_dom_sf"/>
</dbReference>
<evidence type="ECO:0000313" key="7">
    <source>
        <dbReference type="Proteomes" id="UP000769766"/>
    </source>
</evidence>
<dbReference type="InterPro" id="IPR003018">
    <property type="entry name" value="GAF"/>
</dbReference>
<dbReference type="InterPro" id="IPR003594">
    <property type="entry name" value="HATPase_dom"/>
</dbReference>
<dbReference type="InterPro" id="IPR004358">
    <property type="entry name" value="Sig_transdc_His_kin-like_C"/>
</dbReference>
<comment type="catalytic activity">
    <reaction evidence="1">
        <text>ATP + protein L-histidine = ADP + protein N-phospho-L-histidine.</text>
        <dbReference type="EC" id="2.7.13.3"/>
    </reaction>
</comment>
<dbReference type="Gene3D" id="1.10.287.130">
    <property type="match status" value="1"/>
</dbReference>
<feature type="domain" description="Histidine kinase" evidence="5">
    <location>
        <begin position="495"/>
        <end position="703"/>
    </location>
</feature>
<dbReference type="Gene3D" id="3.30.450.40">
    <property type="match status" value="1"/>
</dbReference>
<organism evidence="6 7">
    <name type="scientific">Tectimicrobiota bacterium</name>
    <dbReference type="NCBI Taxonomy" id="2528274"/>
    <lineage>
        <taxon>Bacteria</taxon>
        <taxon>Pseudomonadati</taxon>
        <taxon>Nitrospinota/Tectimicrobiota group</taxon>
        <taxon>Candidatus Tectimicrobiota</taxon>
    </lineage>
</organism>
<feature type="transmembrane region" description="Helical" evidence="4">
    <location>
        <begin position="6"/>
        <end position="26"/>
    </location>
</feature>
<feature type="transmembrane region" description="Helical" evidence="4">
    <location>
        <begin position="66"/>
        <end position="89"/>
    </location>
</feature>
<keyword evidence="4" id="KW-0472">Membrane</keyword>
<keyword evidence="6" id="KW-0418">Kinase</keyword>
<reference evidence="6" key="1">
    <citation type="submission" date="2020-07" db="EMBL/GenBank/DDBJ databases">
        <title>Huge and variable diversity of episymbiotic CPR bacteria and DPANN archaea in groundwater ecosystems.</title>
        <authorList>
            <person name="He C.Y."/>
            <person name="Keren R."/>
            <person name="Whittaker M."/>
            <person name="Farag I.F."/>
            <person name="Doudna J."/>
            <person name="Cate J.H.D."/>
            <person name="Banfield J.F."/>
        </authorList>
    </citation>
    <scope>NUCLEOTIDE SEQUENCE</scope>
    <source>
        <strain evidence="6">NC_groundwater_672_Ag_B-0.1um_62_36</strain>
    </source>
</reference>